<evidence type="ECO:0000313" key="2">
    <source>
        <dbReference type="EMBL" id="MBM3223100.1"/>
    </source>
</evidence>
<gene>
    <name evidence="2" type="ORF">FJZ47_04760</name>
</gene>
<evidence type="ECO:0000259" key="1">
    <source>
        <dbReference type="Pfam" id="PF12773"/>
    </source>
</evidence>
<organism evidence="2 3">
    <name type="scientific">Tectimicrobiota bacterium</name>
    <dbReference type="NCBI Taxonomy" id="2528274"/>
    <lineage>
        <taxon>Bacteria</taxon>
        <taxon>Pseudomonadati</taxon>
        <taxon>Nitrospinota/Tectimicrobiota group</taxon>
        <taxon>Candidatus Tectimicrobiota</taxon>
    </lineage>
</organism>
<protein>
    <recommendedName>
        <fullName evidence="1">DZANK-type domain-containing protein</fullName>
    </recommendedName>
</protein>
<name>A0A937VZR7_UNCTE</name>
<feature type="domain" description="DZANK-type" evidence="1">
    <location>
        <begin position="29"/>
        <end position="73"/>
    </location>
</feature>
<accession>A0A937VZR7</accession>
<evidence type="ECO:0000313" key="3">
    <source>
        <dbReference type="Proteomes" id="UP000712673"/>
    </source>
</evidence>
<dbReference type="Pfam" id="PF12773">
    <property type="entry name" value="DZR"/>
    <property type="match status" value="1"/>
</dbReference>
<dbReference type="Proteomes" id="UP000712673">
    <property type="component" value="Unassembled WGS sequence"/>
</dbReference>
<dbReference type="InterPro" id="IPR025874">
    <property type="entry name" value="DZR"/>
</dbReference>
<proteinExistence type="predicted"/>
<dbReference type="AlphaFoldDB" id="A0A937VZR7"/>
<reference evidence="2" key="1">
    <citation type="submission" date="2019-03" db="EMBL/GenBank/DDBJ databases">
        <title>Lake Tanganyika Metagenome-Assembled Genomes (MAGs).</title>
        <authorList>
            <person name="Tran P."/>
        </authorList>
    </citation>
    <scope>NUCLEOTIDE SEQUENCE</scope>
    <source>
        <strain evidence="2">K_DeepCast_65m_m2_066</strain>
    </source>
</reference>
<sequence length="81" mass="9121">MDHTQTEQRREEAQFLKLHTEFQQLMQECSDCRRDIDPHWQFCAHCGIRLATHCPGCGNPLPPVGAQSCPRCGLAMPQAAS</sequence>
<comment type="caution">
    <text evidence="2">The sequence shown here is derived from an EMBL/GenBank/DDBJ whole genome shotgun (WGS) entry which is preliminary data.</text>
</comment>
<dbReference type="EMBL" id="VGLS01000095">
    <property type="protein sequence ID" value="MBM3223100.1"/>
    <property type="molecule type" value="Genomic_DNA"/>
</dbReference>